<protein>
    <submittedName>
        <fullName evidence="1">Uncharacterized protein</fullName>
    </submittedName>
</protein>
<sequence>MWPVLAELGFSPERKVE</sequence>
<evidence type="ECO:0000313" key="1">
    <source>
        <dbReference type="EMBL" id="MBX66025.1"/>
    </source>
</evidence>
<accession>A0A2P2QGJ9</accession>
<organism evidence="1">
    <name type="scientific">Rhizophora mucronata</name>
    <name type="common">Asiatic mangrove</name>
    <dbReference type="NCBI Taxonomy" id="61149"/>
    <lineage>
        <taxon>Eukaryota</taxon>
        <taxon>Viridiplantae</taxon>
        <taxon>Streptophyta</taxon>
        <taxon>Embryophyta</taxon>
        <taxon>Tracheophyta</taxon>
        <taxon>Spermatophyta</taxon>
        <taxon>Magnoliopsida</taxon>
        <taxon>eudicotyledons</taxon>
        <taxon>Gunneridae</taxon>
        <taxon>Pentapetalae</taxon>
        <taxon>rosids</taxon>
        <taxon>fabids</taxon>
        <taxon>Malpighiales</taxon>
        <taxon>Rhizophoraceae</taxon>
        <taxon>Rhizophora</taxon>
    </lineage>
</organism>
<dbReference type="AlphaFoldDB" id="A0A2P2QGJ9"/>
<reference evidence="1" key="1">
    <citation type="submission" date="2018-02" db="EMBL/GenBank/DDBJ databases">
        <title>Rhizophora mucronata_Transcriptome.</title>
        <authorList>
            <person name="Meera S.P."/>
            <person name="Sreeshan A."/>
            <person name="Augustine A."/>
        </authorList>
    </citation>
    <scope>NUCLEOTIDE SEQUENCE</scope>
    <source>
        <tissue evidence="1">Leaf</tissue>
    </source>
</reference>
<proteinExistence type="predicted"/>
<name>A0A2P2QGJ9_RHIMU</name>
<dbReference type="EMBL" id="GGEC01085541">
    <property type="protein sequence ID" value="MBX66025.1"/>
    <property type="molecule type" value="Transcribed_RNA"/>
</dbReference>